<dbReference type="AlphaFoldDB" id="A0AAQ3MCW8"/>
<name>A0AAQ3MCW8_9PEZI</name>
<feature type="compositionally biased region" description="Polar residues" evidence="1">
    <location>
        <begin position="68"/>
        <end position="77"/>
    </location>
</feature>
<protein>
    <submittedName>
        <fullName evidence="2">Uncharacterized protein</fullName>
    </submittedName>
</protein>
<gene>
    <name evidence="2" type="ORF">R9X50_00802500</name>
</gene>
<keyword evidence="3" id="KW-1185">Reference proteome</keyword>
<organism evidence="2 3">
    <name type="scientific">Acrodontium crateriforme</name>
    <dbReference type="NCBI Taxonomy" id="150365"/>
    <lineage>
        <taxon>Eukaryota</taxon>
        <taxon>Fungi</taxon>
        <taxon>Dikarya</taxon>
        <taxon>Ascomycota</taxon>
        <taxon>Pezizomycotina</taxon>
        <taxon>Dothideomycetes</taxon>
        <taxon>Dothideomycetidae</taxon>
        <taxon>Mycosphaerellales</taxon>
        <taxon>Teratosphaeriaceae</taxon>
        <taxon>Acrodontium</taxon>
    </lineage>
</organism>
<sequence>MATATAEQYAGVPRSSPLAVARSPDTASPIYPERAIRPLPKSRLKSKLSPEQVTTIVYPPDPPPISPTLQFSTVSEHVSSKQHARLSTGSGHVSHHHHHSSHVPLHDRCTCGDDVDSGDDEVEFDHPDYRYAMPVSTAVNGSKPIDSVQRRLLEVSRQPNKPPGPGSTASSADGYESFENTSNKKKRKIPLSGTSSMHQSQLSAEMASMGINQNEEVLDDSGTMTQYYNSSPAAPAAGTGISGAGRGRYGRQSAKHERRPLGSSTMNTINGYNARLSRTGGDVKTNDAGIENAGGIISQAIKTAAEQAPLTPPKPGKDMNHSLLQAATSQNTTPKTQFTFACESESANKMADQQAAAVAAAYGSPSPAGALQSRGPNGPANARGMSTQGTQTTPQLRQGQANGQPRPPNLPATHPAGQQAGPAPPPKPKPRRRPSKEFALAARQRQLQQEYTNYHHRPAKDNMYICEFCEYEDIFGVPPAALIRRYEIKDRQERKKAAEKRRLLEKAKMKNRKGKKGKGGKNNSNNAPAGQPLSVNGHTPYDPHYPPDAEGEEYYDDEEYGDEYEPVDGDGYPVDDGYYPPVPSRSGIHVPTPTPDSGGGGGAVGRPPPRLPHSAQAA</sequence>
<feature type="region of interest" description="Disordered" evidence="1">
    <location>
        <begin position="229"/>
        <end position="268"/>
    </location>
</feature>
<accession>A0AAQ3MCW8</accession>
<feature type="region of interest" description="Disordered" evidence="1">
    <location>
        <begin position="504"/>
        <end position="618"/>
    </location>
</feature>
<dbReference type="EMBL" id="CP138593">
    <property type="protein sequence ID" value="WPH05123.1"/>
    <property type="molecule type" value="Genomic_DNA"/>
</dbReference>
<feature type="region of interest" description="Disordered" evidence="1">
    <location>
        <begin position="154"/>
        <end position="202"/>
    </location>
</feature>
<feature type="compositionally biased region" description="Low complexity" evidence="1">
    <location>
        <begin position="569"/>
        <end position="579"/>
    </location>
</feature>
<feature type="compositionally biased region" description="Low complexity" evidence="1">
    <location>
        <begin position="521"/>
        <end position="530"/>
    </location>
</feature>
<evidence type="ECO:0000313" key="2">
    <source>
        <dbReference type="EMBL" id="WPH05123.1"/>
    </source>
</evidence>
<evidence type="ECO:0000256" key="1">
    <source>
        <dbReference type="SAM" id="MobiDB-lite"/>
    </source>
</evidence>
<reference evidence="2 3" key="1">
    <citation type="submission" date="2023-11" db="EMBL/GenBank/DDBJ databases">
        <title>An acidophilic fungus is an integral part of prey digestion in a carnivorous sundew plant.</title>
        <authorList>
            <person name="Tsai I.J."/>
        </authorList>
    </citation>
    <scope>NUCLEOTIDE SEQUENCE [LARGE SCALE GENOMIC DNA]</scope>
    <source>
        <strain evidence="2">169a</strain>
    </source>
</reference>
<feature type="region of interest" description="Disordered" evidence="1">
    <location>
        <begin position="364"/>
        <end position="434"/>
    </location>
</feature>
<evidence type="ECO:0000313" key="3">
    <source>
        <dbReference type="Proteomes" id="UP001303373"/>
    </source>
</evidence>
<feature type="compositionally biased region" description="Polar residues" evidence="1">
    <location>
        <begin position="192"/>
        <end position="202"/>
    </location>
</feature>
<feature type="compositionally biased region" description="Basic residues" evidence="1">
    <location>
        <begin position="509"/>
        <end position="519"/>
    </location>
</feature>
<proteinExistence type="predicted"/>
<dbReference type="Proteomes" id="UP001303373">
    <property type="component" value="Chromosome 14"/>
</dbReference>
<feature type="compositionally biased region" description="Acidic residues" evidence="1">
    <location>
        <begin position="549"/>
        <end position="568"/>
    </location>
</feature>
<feature type="region of interest" description="Disordered" evidence="1">
    <location>
        <begin position="1"/>
        <end position="105"/>
    </location>
</feature>
<feature type="compositionally biased region" description="Polar residues" evidence="1">
    <location>
        <begin position="384"/>
        <end position="403"/>
    </location>
</feature>